<keyword evidence="2" id="KW-1185">Reference proteome</keyword>
<evidence type="ECO:0000313" key="1">
    <source>
        <dbReference type="EMBL" id="KAH7965844.1"/>
    </source>
</evidence>
<dbReference type="EMBL" id="CM023471">
    <property type="protein sequence ID" value="KAH7965844.1"/>
    <property type="molecule type" value="Genomic_DNA"/>
</dbReference>
<protein>
    <submittedName>
        <fullName evidence="1">Uncharacterized protein</fullName>
    </submittedName>
</protein>
<evidence type="ECO:0000313" key="2">
    <source>
        <dbReference type="Proteomes" id="UP000821865"/>
    </source>
</evidence>
<reference evidence="1" key="1">
    <citation type="submission" date="2020-05" db="EMBL/GenBank/DDBJ databases">
        <title>Large-scale comparative analyses of tick genomes elucidate their genetic diversity and vector capacities.</title>
        <authorList>
            <person name="Jia N."/>
            <person name="Wang J."/>
            <person name="Shi W."/>
            <person name="Du L."/>
            <person name="Sun Y."/>
            <person name="Zhan W."/>
            <person name="Jiang J."/>
            <person name="Wang Q."/>
            <person name="Zhang B."/>
            <person name="Ji P."/>
            <person name="Sakyi L.B."/>
            <person name="Cui X."/>
            <person name="Yuan T."/>
            <person name="Jiang B."/>
            <person name="Yang W."/>
            <person name="Lam T.T.-Y."/>
            <person name="Chang Q."/>
            <person name="Ding S."/>
            <person name="Wang X."/>
            <person name="Zhu J."/>
            <person name="Ruan X."/>
            <person name="Zhao L."/>
            <person name="Wei J."/>
            <person name="Que T."/>
            <person name="Du C."/>
            <person name="Cheng J."/>
            <person name="Dai P."/>
            <person name="Han X."/>
            <person name="Huang E."/>
            <person name="Gao Y."/>
            <person name="Liu J."/>
            <person name="Shao H."/>
            <person name="Ye R."/>
            <person name="Li L."/>
            <person name="Wei W."/>
            <person name="Wang X."/>
            <person name="Wang C."/>
            <person name="Yang T."/>
            <person name="Huo Q."/>
            <person name="Li W."/>
            <person name="Guo W."/>
            <person name="Chen H."/>
            <person name="Zhou L."/>
            <person name="Ni X."/>
            <person name="Tian J."/>
            <person name="Zhou Y."/>
            <person name="Sheng Y."/>
            <person name="Liu T."/>
            <person name="Pan Y."/>
            <person name="Xia L."/>
            <person name="Li J."/>
            <person name="Zhao F."/>
            <person name="Cao W."/>
        </authorList>
    </citation>
    <scope>NUCLEOTIDE SEQUENCE</scope>
    <source>
        <strain evidence="1">Dsil-2018</strain>
    </source>
</reference>
<gene>
    <name evidence="1" type="ORF">HPB49_011389</name>
</gene>
<proteinExistence type="predicted"/>
<accession>A0ACB8DCP4</accession>
<dbReference type="Proteomes" id="UP000821865">
    <property type="component" value="Chromosome 2"/>
</dbReference>
<organism evidence="1 2">
    <name type="scientific">Dermacentor silvarum</name>
    <name type="common">Tick</name>
    <dbReference type="NCBI Taxonomy" id="543639"/>
    <lineage>
        <taxon>Eukaryota</taxon>
        <taxon>Metazoa</taxon>
        <taxon>Ecdysozoa</taxon>
        <taxon>Arthropoda</taxon>
        <taxon>Chelicerata</taxon>
        <taxon>Arachnida</taxon>
        <taxon>Acari</taxon>
        <taxon>Parasitiformes</taxon>
        <taxon>Ixodida</taxon>
        <taxon>Ixodoidea</taxon>
        <taxon>Ixodidae</taxon>
        <taxon>Rhipicephalinae</taxon>
        <taxon>Dermacentor</taxon>
    </lineage>
</organism>
<comment type="caution">
    <text evidence="1">The sequence shown here is derived from an EMBL/GenBank/DDBJ whole genome shotgun (WGS) entry which is preliminary data.</text>
</comment>
<name>A0ACB8DCP4_DERSI</name>
<sequence>MSPAAGMVDALDESVGAVVEALQEAGMLDNSVLVFSSDNGGAPWGTHASRGCNWPLRGSKVSLWEGASRVAAFLWSPLLAAHGRVSQQLMHVTDWLPTLYSAAGADSTHLEHLDGIDMWWHLSEDIPSPRSDILYNIDPVSNTAALRHGDHKLVLGTTLGGRYDERTPIPGSPRPDEDLDELTSSSKAARALRLLHNNASRTGASAQWRQKAVLQCDDTSESSNFVSGAPPYLFDLSKDPCELHNLADTEAELLASMKRKLEEYEATAMSPRLRPVDPNAFPELHGGVWAPWE</sequence>